<dbReference type="EMBL" id="KI394767">
    <property type="protein sequence ID" value="ERN01577.1"/>
    <property type="molecule type" value="Genomic_DNA"/>
</dbReference>
<feature type="domain" description="U3 small nucleolar RNA-associated protein 20 C-terminal" evidence="3">
    <location>
        <begin position="2466"/>
        <end position="2758"/>
    </location>
</feature>
<dbReference type="PANTHER" id="PTHR17695:SF11">
    <property type="entry name" value="SMALL SUBUNIT PROCESSOME COMPONENT 20 HOMOLOG"/>
    <property type="match status" value="1"/>
</dbReference>
<dbReference type="KEGG" id="atr:18429662"/>
<dbReference type="GO" id="GO:0032040">
    <property type="term" value="C:small-subunit processome"/>
    <property type="evidence" value="ECO:0000318"/>
    <property type="project" value="GO_Central"/>
</dbReference>
<feature type="domain" description="U3 small nucleolar RNA-associated protein 20 N-terminal" evidence="1">
    <location>
        <begin position="935"/>
        <end position="1583"/>
    </location>
</feature>
<accession>W1NVA9</accession>
<dbReference type="Pfam" id="PF07539">
    <property type="entry name" value="UTP20_N"/>
    <property type="match status" value="1"/>
</dbReference>
<evidence type="ECO:0000259" key="3">
    <source>
        <dbReference type="Pfam" id="PF23099"/>
    </source>
</evidence>
<dbReference type="GO" id="GO:0030686">
    <property type="term" value="C:90S preribosome"/>
    <property type="evidence" value="ECO:0000318"/>
    <property type="project" value="GO_Central"/>
</dbReference>
<keyword evidence="5" id="KW-1185">Reference proteome</keyword>
<dbReference type="OrthoDB" id="360653at2759"/>
<evidence type="ECO:0000313" key="4">
    <source>
        <dbReference type="EMBL" id="ERN01577.1"/>
    </source>
</evidence>
<proteinExistence type="predicted"/>
<dbReference type="STRING" id="13333.W1NVA9"/>
<dbReference type="GO" id="GO:0005730">
    <property type="term" value="C:nucleolus"/>
    <property type="evidence" value="ECO:0000318"/>
    <property type="project" value="GO_Central"/>
</dbReference>
<dbReference type="PANTHER" id="PTHR17695">
    <property type="entry name" value="SMALL SUBUNIT PROCESSOME COMPONENT 20 HOMOLOG"/>
    <property type="match status" value="1"/>
</dbReference>
<feature type="domain" description="U3 small nucleolar RNA-associated protein 20" evidence="2">
    <location>
        <begin position="1840"/>
        <end position="2056"/>
    </location>
</feature>
<gene>
    <name evidence="4" type="ORF">AMTR_s00002p00271990</name>
</gene>
<dbReference type="InterPro" id="IPR046523">
    <property type="entry name" value="UTP20_dom"/>
</dbReference>
<dbReference type="InterPro" id="IPR011430">
    <property type="entry name" value="UTP20_N"/>
</dbReference>
<evidence type="ECO:0000259" key="1">
    <source>
        <dbReference type="Pfam" id="PF07539"/>
    </source>
</evidence>
<dbReference type="Proteomes" id="UP000017836">
    <property type="component" value="Unassembled WGS sequence"/>
</dbReference>
<dbReference type="Gene3D" id="1.25.10.10">
    <property type="entry name" value="Leucine-rich Repeat Variant"/>
    <property type="match status" value="2"/>
</dbReference>
<dbReference type="InterPro" id="IPR016024">
    <property type="entry name" value="ARM-type_fold"/>
</dbReference>
<name>W1NVA9_AMBTC</name>
<dbReference type="SUPFAM" id="SSF48371">
    <property type="entry name" value="ARM repeat"/>
    <property type="match status" value="3"/>
</dbReference>
<dbReference type="Pfam" id="PF23099">
    <property type="entry name" value="UTP20_C"/>
    <property type="match status" value="1"/>
</dbReference>
<evidence type="ECO:0000259" key="2">
    <source>
        <dbReference type="Pfam" id="PF20416"/>
    </source>
</evidence>
<protein>
    <submittedName>
        <fullName evidence="4">Uncharacterized protein</fullName>
    </submittedName>
</protein>
<sequence length="2766" mass="314499">MAASRYQPVKSLNTGPSSKRFVFKKLSERIEEIEIDVFHSLDPLKAEPSQASSFFCESLLYWRELNTAEDFITFYEEMLPLVQTLPQILLQKEVIVSKLICRLHLQARLSIEPILRLIAVLARDLQVEFVPFLQRIIESYLRLLQVGGDREPEVIEQVFTSLSYIVMHLQKHLGQDILQFLKMTVLLRYYPKDYVQEFMAEVVSFLLRNAPIKQVIKGIRILVSEVTRSTSSERKIAVSALLLHILKGPSSRLHSRAKKVIHLLVGDSIHHFAYKRSQGSGILLEVVTQAFQRLHEELEAKELDLLWNCLLEELSNCINNINVVLADLGTEKSVNMENGLLEDNVNLFSSDSAQAVGHDIEECLSHLNYLLCLITFTVRLKNETKFPDYDPLLNLTRLLTVTLPERDCKNEAVNNVLHLMLSLLDVPCVIHDPQTILQISEQLACLFQIRSSCLLSFLREIILKDASILVALRNHIMRGMNELIEDSPGEVLHLMLTFSEKSQGKLHFFNIFEGKKGDNMSNIHLFFQRTIKSHVHVINNFKSSSCSQLSKKTHESDLAILWGVLSCYHHVFSSEAKLSLLKELIDAIDQLLILEYDSISGNTWITWQSILGAALFSYQKLLLRNNIDIHKETTTFLSLAKRHKLSSHVLSAVADFLNAAFGSADETNLCQKASHAVPGIENTLEALRLFAGNLGHCDKRIRLSTLQILCHYAPLECLACAIDGHAQKKRKTEGGQTIHEDPQHCNVTQLLHLIETTSLSVSTSRKVVLLISKIQMEISAARVPEPYLTLLLHGIIGIFHNQFAHLWDPAIECLMVLVKRHTKLVWDGFVHYLKTNQSELLALHHDAEENDVDSSTTKSTDLDDQFHLFVRQGSGSTPSGTVLTLLLRSIRMVPVIPESWSLDIIPLFFKFLGYATGDNMSIEAYNRNICRGKEWRGVLKEWLNLLKLIRNPGSLSDNKILKEVLINRLLDDNDPDIQMKVVDCLLNWKDEFLLPYGLHLKNLIDPKSTREELTTWSLSKESDHIHEQHRNNLIPLIIRILVPKVRKLKIVKSRKSTGALHRRALLCFLAQLEVNELPLFFFSLLKPIHDVCTKSEGFDHQLLCSWEKSLREFQPVRIGHLTAGCMGDLPLKKISGFVHVVEDILRTFDELHIKPFLGMLMMYVVHMMESCTQNLNYVKSDQYSIVGNDSDRVQDFELRKESETVTSPRLDSNMQDREVIHEAPILDTDMAKGVGIKQSKDLRSLCLKVISFVIDKYGSHGLTSDFWDIFFVSVKPLVDSFKQEGPSSEKPSSLFSCFLAMSKTPELVHLFQREDKLVPSVFSVLSIRSASNAMISAVLSFVENLLLLFDEDSGSGHHELEMSLLPHLNTLFYNLRELIQHHKGSQRSSITGPGKMELRIFKLLAKHVKDPLLAEQFVGTLIPFLGKKALKSDDCLEILRIIQEILPCLCSRTTDKILNAAYLLLSSAGLEIRLLICNILRDLSAIDPSITSLAELLQGLNAVSATEIDEFDYDTRISCYEKIEWSPGVKESHAVVVLSHCVYDMSSEELLLRQSASRSLLSFVQFAASVLDHKAEENKDSLLHDQVGEESVPGSLAKLKAQGSCTRERMPHIIKKKLLLHIKEAMNKEIIHKEWVSLLREMVLNLHGIPTLQAFRPLCSKDLEVDFFNNILHLQKHRRARALLRFQDVICAGNFSEELAWKIFVPLFFHMLFEIKEGADEHVRRACLETLASVSGHLQWDLYFKFLMRCFRNMVAKPERQKVLLRLICSILDKFHFYGNSSNKDLANIGMESDVSNQVVIEGESSDAMIEQGISSSRVPTMIQNCLHLSVLPELNKFMNSDMVNASINLAALKLLKFLPDEVMKSQLQSIIQRIANFLKHRLESVRDEARSVLASCAKELGPEYLQFIIKILQSTLKRGYELHVLGYSVNFILSKIFPLLPVGGLDNCLEMLLSVALNDILGEVAEEKEVDKIAHKMKETRKKKSFDTLKLVAQIITFKTHVSKLLAPIKSHLIKHLNAKMKIRLESMLHHIALGLEANPFVDQTDLFVFVYGLVEDGFATGKSQAQKVSELEFDQSLSGNLLGQEYQSYNLLTVFALGILLKRMKLMKLDKNDQHLLSVMDPFIKLLQNCLSSNFEDVLSAALRCLSLLLRLPLPSLNFLEDRLTSLVLDIAQKSGKIDSPLMQSSLKLLTVLLRNTHIHLSSAELHMLIQFPVFVDIENKPSGMALSLLKAIVGRKLVVPEVYDLMIRVSELMVTSQVPEIQQKCSQVMLQFFMDYPIGSKRLQQHLDFLVSNLSYEHASGREAVLEMLHTIIMKFPQDIVDKQSEMFFFHLVLRLVNDSDKQIRTMVGTVIKVLIGRTSQRVLQHILKSTLSWFMGEKESLWGPAAQVLGLLVEVLKKGFEKYATISEILPVVKGILTSALDHDSDKEITCENGTEILFHKEAYYSLVMLEKLFVHFPELQLQKDLEEIWDTISSFLLHSHMWLRSVSTRLMATYFTASMEACPKGLVQENAQLLLQPTKLFRSAVSFCQQLEAQLTDDESNSFIAQNIVFSISQLHSYIKHPKGEGLMELWGNLPQSSQLLESMELLGSQKGIALFHRLRDKDGELCAEELQSLLVVPLLKRIGKVALQMQDIQMKLVFGCFKTISTQIDRQALGDYAIPMLLPLYKVCEGFSGKVISDEVKQLAEEVLDSMRKTLGVESFVQAYNEVRKILKAKRDKRKQQEKLVAVTDPMRHAKHKRRLAAKHQAHKKRKLLTMKMRRW</sequence>
<dbReference type="Gramene" id="ERN01577">
    <property type="protein sequence ID" value="ERN01577"/>
    <property type="gene ID" value="AMTR_s00002p00271990"/>
</dbReference>
<dbReference type="OMA" id="EGLMAMF"/>
<dbReference type="HOGENOM" id="CLU_000327_0_0_1"/>
<organism evidence="4 5">
    <name type="scientific">Amborella trichopoda</name>
    <dbReference type="NCBI Taxonomy" id="13333"/>
    <lineage>
        <taxon>Eukaryota</taxon>
        <taxon>Viridiplantae</taxon>
        <taxon>Streptophyta</taxon>
        <taxon>Embryophyta</taxon>
        <taxon>Tracheophyta</taxon>
        <taxon>Spermatophyta</taxon>
        <taxon>Magnoliopsida</taxon>
        <taxon>Amborellales</taxon>
        <taxon>Amborellaceae</taxon>
        <taxon>Amborella</taxon>
    </lineage>
</organism>
<dbReference type="InterPro" id="IPR052575">
    <property type="entry name" value="SSU_processome_comp_20"/>
</dbReference>
<evidence type="ECO:0000313" key="5">
    <source>
        <dbReference type="Proteomes" id="UP000017836"/>
    </source>
</evidence>
<dbReference type="eggNOG" id="KOG1823">
    <property type="taxonomic scope" value="Eukaryota"/>
</dbReference>
<reference evidence="5" key="1">
    <citation type="journal article" date="2013" name="Science">
        <title>The Amborella genome and the evolution of flowering plants.</title>
        <authorList>
            <consortium name="Amborella Genome Project"/>
        </authorList>
    </citation>
    <scope>NUCLEOTIDE SEQUENCE [LARGE SCALE GENOMIC DNA]</scope>
</reference>
<dbReference type="Pfam" id="PF20416">
    <property type="entry name" value="UTP20"/>
    <property type="match status" value="1"/>
</dbReference>
<dbReference type="InterPro" id="IPR057525">
    <property type="entry name" value="UTP20_C"/>
</dbReference>
<dbReference type="InterPro" id="IPR011989">
    <property type="entry name" value="ARM-like"/>
</dbReference>